<comment type="caution">
    <text evidence="1">The sequence shown here is derived from an EMBL/GenBank/DDBJ whole genome shotgun (WGS) entry which is preliminary data.</text>
</comment>
<sequence>MVGVAGPEELRRQLELVEGEIEALLQERYRIEDMRREVRGRSRWYAALVAHLMLRDLEWRMHGLVVRRSVLRNCYARAVSGESDRSARGRN</sequence>
<accession>A0A4R1BG44</accession>
<proteinExistence type="predicted"/>
<dbReference type="RefSeq" id="WP_132691679.1">
    <property type="nucleotide sequence ID" value="NZ_SKBU01000018.1"/>
</dbReference>
<protein>
    <submittedName>
        <fullName evidence="1">Uncharacterized protein</fullName>
    </submittedName>
</protein>
<evidence type="ECO:0000313" key="1">
    <source>
        <dbReference type="EMBL" id="TCJ16104.1"/>
    </source>
</evidence>
<dbReference type="Proteomes" id="UP000295244">
    <property type="component" value="Unassembled WGS sequence"/>
</dbReference>
<dbReference type="AlphaFoldDB" id="A0A4R1BG44"/>
<reference evidence="1 2" key="1">
    <citation type="submission" date="2019-03" db="EMBL/GenBank/DDBJ databases">
        <title>Whole genome sequence of a novel Rubrobacter taiwanensis strain, isolated from Yellowstone National Park.</title>
        <authorList>
            <person name="Freed S."/>
            <person name="Ramaley R.F."/>
            <person name="Kyndt J.A."/>
        </authorList>
    </citation>
    <scope>NUCLEOTIDE SEQUENCE [LARGE SCALE GENOMIC DNA]</scope>
    <source>
        <strain evidence="1 2">Yellowstone</strain>
    </source>
</reference>
<name>A0A4R1BG44_9ACTN</name>
<gene>
    <name evidence="1" type="ORF">E0L93_10515</name>
</gene>
<organism evidence="1 2">
    <name type="scientific">Rubrobacter taiwanensis</name>
    <dbReference type="NCBI Taxonomy" id="185139"/>
    <lineage>
        <taxon>Bacteria</taxon>
        <taxon>Bacillati</taxon>
        <taxon>Actinomycetota</taxon>
        <taxon>Rubrobacteria</taxon>
        <taxon>Rubrobacterales</taxon>
        <taxon>Rubrobacteraceae</taxon>
        <taxon>Rubrobacter</taxon>
    </lineage>
</organism>
<keyword evidence="2" id="KW-1185">Reference proteome</keyword>
<dbReference type="EMBL" id="SKBU01000018">
    <property type="protein sequence ID" value="TCJ16104.1"/>
    <property type="molecule type" value="Genomic_DNA"/>
</dbReference>
<evidence type="ECO:0000313" key="2">
    <source>
        <dbReference type="Proteomes" id="UP000295244"/>
    </source>
</evidence>